<dbReference type="InterPro" id="IPR036259">
    <property type="entry name" value="MFS_trans_sf"/>
</dbReference>
<keyword evidence="3" id="KW-1185">Reference proteome</keyword>
<evidence type="ECO:0000313" key="3">
    <source>
        <dbReference type="Proteomes" id="UP000267096"/>
    </source>
</evidence>
<dbReference type="WBParaSite" id="ASIM_0001836601-mRNA-1">
    <property type="protein sequence ID" value="ASIM_0001836601-mRNA-1"/>
    <property type="gene ID" value="ASIM_0001836601"/>
</dbReference>
<evidence type="ECO:0000313" key="4">
    <source>
        <dbReference type="WBParaSite" id="ASIM_0001836601-mRNA-1"/>
    </source>
</evidence>
<dbReference type="Proteomes" id="UP000267096">
    <property type="component" value="Unassembled WGS sequence"/>
</dbReference>
<reference evidence="4" key="1">
    <citation type="submission" date="2017-02" db="UniProtKB">
        <authorList>
            <consortium name="WormBaseParasite"/>
        </authorList>
    </citation>
    <scope>IDENTIFICATION</scope>
</reference>
<evidence type="ECO:0000313" key="2">
    <source>
        <dbReference type="EMBL" id="VDK61392.1"/>
    </source>
</evidence>
<evidence type="ECO:0000256" key="1">
    <source>
        <dbReference type="SAM" id="MobiDB-lite"/>
    </source>
</evidence>
<dbReference type="OrthoDB" id="4540492at2759"/>
<dbReference type="Gene3D" id="1.20.1250.20">
    <property type="entry name" value="MFS general substrate transporter like domains"/>
    <property type="match status" value="1"/>
</dbReference>
<organism evidence="4">
    <name type="scientific">Anisakis simplex</name>
    <name type="common">Herring worm</name>
    <dbReference type="NCBI Taxonomy" id="6269"/>
    <lineage>
        <taxon>Eukaryota</taxon>
        <taxon>Metazoa</taxon>
        <taxon>Ecdysozoa</taxon>
        <taxon>Nematoda</taxon>
        <taxon>Chromadorea</taxon>
        <taxon>Rhabditida</taxon>
        <taxon>Spirurina</taxon>
        <taxon>Ascaridomorpha</taxon>
        <taxon>Ascaridoidea</taxon>
        <taxon>Anisakidae</taxon>
        <taxon>Anisakis</taxon>
        <taxon>Anisakis simplex complex</taxon>
    </lineage>
</organism>
<dbReference type="EMBL" id="UYRR01034549">
    <property type="protein sequence ID" value="VDK61392.1"/>
    <property type="molecule type" value="Genomic_DNA"/>
</dbReference>
<feature type="region of interest" description="Disordered" evidence="1">
    <location>
        <begin position="1"/>
        <end position="21"/>
    </location>
</feature>
<reference evidence="2 3" key="2">
    <citation type="submission" date="2018-11" db="EMBL/GenBank/DDBJ databases">
        <authorList>
            <consortium name="Pathogen Informatics"/>
        </authorList>
    </citation>
    <scope>NUCLEOTIDE SEQUENCE [LARGE SCALE GENOMIC DNA]</scope>
</reference>
<dbReference type="AlphaFoldDB" id="A0A0M3KBL9"/>
<protein>
    <submittedName>
        <fullName evidence="4">Aa_trans domain-containing protein</fullName>
    </submittedName>
</protein>
<gene>
    <name evidence="2" type="ORF">ASIM_LOCUS17766</name>
</gene>
<name>A0A0M3KBL9_ANISI</name>
<accession>A0A0M3KBL9</accession>
<sequence length="146" mass="16141">MPSGKYEVSEETEALQAKPPPDTRLHVGFSCRSSFTLDPSLFSISGGYTGALLLAIFAATIGGSFQFGYHIGCINVPQQVIKEWYVDSHEHLFGNRPTIESIAKVQWSVLLVSHLTISKNSILSAKFFFTNDNLCPKPLEFPLSFL</sequence>
<proteinExistence type="predicted"/>